<feature type="compositionally biased region" description="Basic and acidic residues" evidence="1">
    <location>
        <begin position="127"/>
        <end position="136"/>
    </location>
</feature>
<feature type="compositionally biased region" description="Basic and acidic residues" evidence="1">
    <location>
        <begin position="1"/>
        <end position="15"/>
    </location>
</feature>
<keyword evidence="3" id="KW-1185">Reference proteome</keyword>
<evidence type="ECO:0000313" key="3">
    <source>
        <dbReference type="Proteomes" id="UP000799437"/>
    </source>
</evidence>
<dbReference type="EMBL" id="ML996566">
    <property type="protein sequence ID" value="KAF2762168.1"/>
    <property type="molecule type" value="Genomic_DNA"/>
</dbReference>
<dbReference type="AlphaFoldDB" id="A0A6A6WH89"/>
<feature type="compositionally biased region" description="Basic and acidic residues" evidence="1">
    <location>
        <begin position="48"/>
        <end position="60"/>
    </location>
</feature>
<feature type="region of interest" description="Disordered" evidence="1">
    <location>
        <begin position="1"/>
        <end position="158"/>
    </location>
</feature>
<feature type="compositionally biased region" description="Polar residues" evidence="1">
    <location>
        <begin position="22"/>
        <end position="36"/>
    </location>
</feature>
<evidence type="ECO:0000313" key="2">
    <source>
        <dbReference type="EMBL" id="KAF2762168.1"/>
    </source>
</evidence>
<name>A0A6A6WH89_9PEZI</name>
<dbReference type="OrthoDB" id="5328813at2759"/>
<protein>
    <submittedName>
        <fullName evidence="2">Uncharacterized protein</fullName>
    </submittedName>
</protein>
<proteinExistence type="predicted"/>
<gene>
    <name evidence="2" type="ORF">EJ05DRAFT_497035</name>
</gene>
<organism evidence="2 3">
    <name type="scientific">Pseudovirgaria hyperparasitica</name>
    <dbReference type="NCBI Taxonomy" id="470096"/>
    <lineage>
        <taxon>Eukaryota</taxon>
        <taxon>Fungi</taxon>
        <taxon>Dikarya</taxon>
        <taxon>Ascomycota</taxon>
        <taxon>Pezizomycotina</taxon>
        <taxon>Dothideomycetes</taxon>
        <taxon>Dothideomycetes incertae sedis</taxon>
        <taxon>Acrospermales</taxon>
        <taxon>Acrospermaceae</taxon>
        <taxon>Pseudovirgaria</taxon>
    </lineage>
</organism>
<dbReference type="GeneID" id="54487544"/>
<reference evidence="2" key="1">
    <citation type="journal article" date="2020" name="Stud. Mycol.">
        <title>101 Dothideomycetes genomes: a test case for predicting lifestyles and emergence of pathogens.</title>
        <authorList>
            <person name="Haridas S."/>
            <person name="Albert R."/>
            <person name="Binder M."/>
            <person name="Bloem J."/>
            <person name="Labutti K."/>
            <person name="Salamov A."/>
            <person name="Andreopoulos B."/>
            <person name="Baker S."/>
            <person name="Barry K."/>
            <person name="Bills G."/>
            <person name="Bluhm B."/>
            <person name="Cannon C."/>
            <person name="Castanera R."/>
            <person name="Culley D."/>
            <person name="Daum C."/>
            <person name="Ezra D."/>
            <person name="Gonzalez J."/>
            <person name="Henrissat B."/>
            <person name="Kuo A."/>
            <person name="Liang C."/>
            <person name="Lipzen A."/>
            <person name="Lutzoni F."/>
            <person name="Magnuson J."/>
            <person name="Mondo S."/>
            <person name="Nolan M."/>
            <person name="Ohm R."/>
            <person name="Pangilinan J."/>
            <person name="Park H.-J."/>
            <person name="Ramirez L."/>
            <person name="Alfaro M."/>
            <person name="Sun H."/>
            <person name="Tritt A."/>
            <person name="Yoshinaga Y."/>
            <person name="Zwiers L.-H."/>
            <person name="Turgeon B."/>
            <person name="Goodwin S."/>
            <person name="Spatafora J."/>
            <person name="Crous P."/>
            <person name="Grigoriev I."/>
        </authorList>
    </citation>
    <scope>NUCLEOTIDE SEQUENCE</scope>
    <source>
        <strain evidence="2">CBS 121739</strain>
    </source>
</reference>
<accession>A0A6A6WH89</accession>
<sequence length="508" mass="56909">MPRGVEDVSKRDKGGTKVLPQRSKTTKGSSALSITSPPRVAIVPGKSGKGDNTVRREKSMKGLLRPSHGAFGIQKPGKQQPPIEVPSDPQANEGSSATKDHGSYIEATDKNTHQQGMADRGGALARSYEEHSRLQADLDDSGPDSSPPHSPMLPISPIGAPENFYANLSPLQSAPESWTTDRGNLEDQVLELQSRVHSLQSDIADRDNYWKAQWERESRERIYERNALAEDLHTAQKDALDKRKQLLDLKQSISSLTHIENQVTDGEVAERMDGLYHRVRNWVVSNYRRSQPDLACLSNVHLQRLSNCVPRYQDLDLRTWKISVYQAMVMRELIYIFQDEHCYGLPHDGILGQVRTLAQELRSTGLEYRKWHSGTVELLLRTSPDSLVQNTKNLALKMADDLLDILHAISSVEATDSAHIALHNIIMEAIGISRLLRVQIPLYSVFLPREEQFDAANMQLTDEQDEEDEQKLIALAVTPCVQKISEETNDGSLTKRTIHKAKVVCLPC</sequence>
<dbReference type="Proteomes" id="UP000799437">
    <property type="component" value="Unassembled WGS sequence"/>
</dbReference>
<dbReference type="RefSeq" id="XP_033604619.1">
    <property type="nucleotide sequence ID" value="XM_033746490.1"/>
</dbReference>
<feature type="compositionally biased region" description="Basic and acidic residues" evidence="1">
    <location>
        <begin position="98"/>
        <end position="112"/>
    </location>
</feature>
<evidence type="ECO:0000256" key="1">
    <source>
        <dbReference type="SAM" id="MobiDB-lite"/>
    </source>
</evidence>